<dbReference type="InterPro" id="IPR001846">
    <property type="entry name" value="VWF_type-D"/>
</dbReference>
<dbReference type="SUPFAM" id="SSF57196">
    <property type="entry name" value="EGF/Laminin"/>
    <property type="match status" value="5"/>
</dbReference>
<evidence type="ECO:0000256" key="6">
    <source>
        <dbReference type="ARBA" id="ARBA00022737"/>
    </source>
</evidence>
<dbReference type="InterPro" id="IPR001881">
    <property type="entry name" value="EGF-like_Ca-bd_dom"/>
</dbReference>
<gene>
    <name evidence="20 21 22" type="primary">LOC110983840</name>
</gene>
<feature type="disulfide bond" evidence="10">
    <location>
        <begin position="2926"/>
        <end position="2935"/>
    </location>
</feature>
<evidence type="ECO:0000256" key="1">
    <source>
        <dbReference type="ARBA" id="ARBA00004370"/>
    </source>
</evidence>
<feature type="domain" description="EGF-like" evidence="14">
    <location>
        <begin position="2611"/>
        <end position="2657"/>
    </location>
</feature>
<dbReference type="GeneID" id="110983840"/>
<dbReference type="SMART" id="SM00179">
    <property type="entry name" value="EGF_CA"/>
    <property type="match status" value="17"/>
</dbReference>
<dbReference type="InterPro" id="IPR018097">
    <property type="entry name" value="EGF_Ca-bd_CS"/>
</dbReference>
<feature type="domain" description="EGF-like" evidence="14">
    <location>
        <begin position="2658"/>
        <end position="2699"/>
    </location>
</feature>
<dbReference type="InterPro" id="IPR051145">
    <property type="entry name" value="GAS-SHBG-PROS"/>
</dbReference>
<feature type="domain" description="EGF-like" evidence="14">
    <location>
        <begin position="2858"/>
        <end position="2894"/>
    </location>
</feature>
<keyword evidence="19" id="KW-1185">Reference proteome</keyword>
<feature type="domain" description="VWFD" evidence="18">
    <location>
        <begin position="1686"/>
        <end position="1890"/>
    </location>
</feature>
<dbReference type="PROSITE" id="PS00022">
    <property type="entry name" value="EGF_1"/>
    <property type="match status" value="4"/>
</dbReference>
<feature type="domain" description="EGF-like" evidence="14">
    <location>
        <begin position="2439"/>
        <end position="2481"/>
    </location>
</feature>
<feature type="transmembrane region" description="Helical" evidence="12">
    <location>
        <begin position="3302"/>
        <end position="3328"/>
    </location>
</feature>
<evidence type="ECO:0000256" key="7">
    <source>
        <dbReference type="ARBA" id="ARBA00023136"/>
    </source>
</evidence>
<dbReference type="Gene3D" id="2.10.25.10">
    <property type="entry name" value="Laminin"/>
    <property type="match status" value="19"/>
</dbReference>
<feature type="disulfide bond" evidence="10">
    <location>
        <begin position="3265"/>
        <end position="3274"/>
    </location>
</feature>
<dbReference type="InterPro" id="IPR049883">
    <property type="entry name" value="NOTCH1_EGF-like"/>
</dbReference>
<dbReference type="RefSeq" id="XP_022099122.1">
    <property type="nucleotide sequence ID" value="XM_022243430.1"/>
</dbReference>
<feature type="domain" description="NIDO" evidence="17">
    <location>
        <begin position="1376"/>
        <end position="1526"/>
    </location>
</feature>
<evidence type="ECO:0000259" key="16">
    <source>
        <dbReference type="PROSITE" id="PS50856"/>
    </source>
</evidence>
<dbReference type="GO" id="GO:0016020">
    <property type="term" value="C:membrane"/>
    <property type="evidence" value="ECO:0007669"/>
    <property type="project" value="UniProtKB-SubCell"/>
</dbReference>
<keyword evidence="8 10" id="KW-1015">Disulfide bond</keyword>
<keyword evidence="12" id="KW-0812">Transmembrane</keyword>
<feature type="domain" description="EGF-like" evidence="14">
    <location>
        <begin position="2570"/>
        <end position="2610"/>
    </location>
</feature>
<feature type="domain" description="EGF-like" evidence="14">
    <location>
        <begin position="2528"/>
        <end position="2569"/>
    </location>
</feature>
<evidence type="ECO:0000256" key="12">
    <source>
        <dbReference type="SAM" id="Phobius"/>
    </source>
</evidence>
<dbReference type="RefSeq" id="XP_022099120.1">
    <property type="nucleotide sequence ID" value="XM_022243428.1"/>
</dbReference>
<evidence type="ECO:0000313" key="21">
    <source>
        <dbReference type="RefSeq" id="XP_022099121.1"/>
    </source>
</evidence>
<dbReference type="InterPro" id="IPR000742">
    <property type="entry name" value="EGF"/>
</dbReference>
<evidence type="ECO:0000256" key="10">
    <source>
        <dbReference type="PROSITE-ProRule" id="PRU00076"/>
    </source>
</evidence>
<dbReference type="InterPro" id="IPR000152">
    <property type="entry name" value="EGF-type_Asp/Asn_hydroxyl_site"/>
</dbReference>
<dbReference type="PROSITE" id="PS50825">
    <property type="entry name" value="HYR"/>
    <property type="match status" value="3"/>
</dbReference>
<dbReference type="GO" id="GO:0005509">
    <property type="term" value="F:calcium ion binding"/>
    <property type="evidence" value="ECO:0007669"/>
    <property type="project" value="InterPro"/>
</dbReference>
<dbReference type="InterPro" id="IPR009030">
    <property type="entry name" value="Growth_fac_rcpt_cys_sf"/>
</dbReference>
<dbReference type="RefSeq" id="XP_022099121.1">
    <property type="nucleotide sequence ID" value="XM_022243429.1"/>
</dbReference>
<feature type="domain" description="EGF-like" evidence="14">
    <location>
        <begin position="2897"/>
        <end position="2936"/>
    </location>
</feature>
<evidence type="ECO:0000256" key="5">
    <source>
        <dbReference type="ARBA" id="ARBA00022729"/>
    </source>
</evidence>
<dbReference type="GO" id="GO:0007160">
    <property type="term" value="P:cell-matrix adhesion"/>
    <property type="evidence" value="ECO:0007669"/>
    <property type="project" value="InterPro"/>
</dbReference>
<feature type="domain" description="HYR" evidence="15">
    <location>
        <begin position="1021"/>
        <end position="1110"/>
    </location>
</feature>
<evidence type="ECO:0000256" key="8">
    <source>
        <dbReference type="ARBA" id="ARBA00023157"/>
    </source>
</evidence>
<dbReference type="PROSITE" id="PS01187">
    <property type="entry name" value="EGF_CA"/>
    <property type="match status" value="4"/>
</dbReference>
<reference evidence="20 21" key="1">
    <citation type="submission" date="2025-04" db="UniProtKB">
        <authorList>
            <consortium name="RefSeq"/>
        </authorList>
    </citation>
    <scope>IDENTIFICATION</scope>
</reference>
<feature type="domain" description="EGF-like" evidence="14">
    <location>
        <begin position="3234"/>
        <end position="3275"/>
    </location>
</feature>
<comment type="caution">
    <text evidence="10">Lacks conserved residue(s) required for the propagation of feature annotation.</text>
</comment>
<evidence type="ECO:0000256" key="9">
    <source>
        <dbReference type="ARBA" id="ARBA00023180"/>
    </source>
</evidence>
<evidence type="ECO:0000256" key="13">
    <source>
        <dbReference type="SAM" id="SignalP"/>
    </source>
</evidence>
<evidence type="ECO:0000256" key="11">
    <source>
        <dbReference type="SAM" id="MobiDB-lite"/>
    </source>
</evidence>
<dbReference type="SMART" id="SM00539">
    <property type="entry name" value="NIDO"/>
    <property type="match status" value="1"/>
</dbReference>
<dbReference type="Pfam" id="PF07645">
    <property type="entry name" value="EGF_CA"/>
    <property type="match status" value="6"/>
</dbReference>
<keyword evidence="9" id="KW-0325">Glycoprotein</keyword>
<dbReference type="PANTHER" id="PTHR24040:SF13">
    <property type="entry name" value="FIBROPELLIN-1"/>
    <property type="match status" value="1"/>
</dbReference>
<dbReference type="Pfam" id="PF02494">
    <property type="entry name" value="HYR"/>
    <property type="match status" value="3"/>
</dbReference>
<keyword evidence="7 12" id="KW-0472">Membrane</keyword>
<feature type="disulfide bond" evidence="10">
    <location>
        <begin position="2710"/>
        <end position="2727"/>
    </location>
</feature>
<dbReference type="Proteomes" id="UP000694845">
    <property type="component" value="Unplaced"/>
</dbReference>
<feature type="disulfide bond" evidence="10">
    <location>
        <begin position="2967"/>
        <end position="2976"/>
    </location>
</feature>
<feature type="domain" description="EGF-like" evidence="14">
    <location>
        <begin position="2191"/>
        <end position="2234"/>
    </location>
</feature>
<evidence type="ECO:0000259" key="18">
    <source>
        <dbReference type="PROSITE" id="PS51233"/>
    </source>
</evidence>
<keyword evidence="3" id="KW-0964">Secreted</keyword>
<keyword evidence="4 10" id="KW-0245">EGF-like domain</keyword>
<feature type="domain" description="EGF-like" evidence="14">
    <location>
        <begin position="2275"/>
        <end position="2315"/>
    </location>
</feature>
<dbReference type="SMART" id="SM00181">
    <property type="entry name" value="EGF"/>
    <property type="match status" value="23"/>
</dbReference>
<feature type="compositionally biased region" description="Low complexity" evidence="11">
    <location>
        <begin position="595"/>
        <end position="848"/>
    </location>
</feature>
<dbReference type="PROSITE" id="PS50026">
    <property type="entry name" value="EGF_3"/>
    <property type="match status" value="15"/>
</dbReference>
<feature type="domain" description="EGF-like" evidence="14">
    <location>
        <begin position="2235"/>
        <end position="2272"/>
    </location>
</feature>
<evidence type="ECO:0000259" key="17">
    <source>
        <dbReference type="PROSITE" id="PS51220"/>
    </source>
</evidence>
<dbReference type="Pfam" id="PF00008">
    <property type="entry name" value="EGF"/>
    <property type="match status" value="2"/>
</dbReference>
<dbReference type="GO" id="GO:0005576">
    <property type="term" value="C:extracellular region"/>
    <property type="evidence" value="ECO:0007669"/>
    <property type="project" value="UniProtKB-SubCell"/>
</dbReference>
<keyword evidence="6" id="KW-0677">Repeat</keyword>
<feature type="domain" description="HYR" evidence="15">
    <location>
        <begin position="848"/>
        <end position="937"/>
    </location>
</feature>
<dbReference type="PROSITE" id="PS00010">
    <property type="entry name" value="ASX_HYDROXYL"/>
    <property type="match status" value="11"/>
</dbReference>
<dbReference type="FunFam" id="2.10.25.10:FF:000038">
    <property type="entry name" value="Fibrillin 2"/>
    <property type="match status" value="8"/>
</dbReference>
<dbReference type="GO" id="GO:0071944">
    <property type="term" value="C:cell periphery"/>
    <property type="evidence" value="ECO:0007669"/>
    <property type="project" value="UniProtKB-ARBA"/>
</dbReference>
<dbReference type="KEGG" id="aplc:110983840"/>
<dbReference type="PROSITE" id="PS50856">
    <property type="entry name" value="AMOP"/>
    <property type="match status" value="1"/>
</dbReference>
<feature type="chain" id="PRO_5044665668" evidence="13">
    <location>
        <begin position="28"/>
        <end position="3445"/>
    </location>
</feature>
<dbReference type="InterPro" id="IPR005533">
    <property type="entry name" value="AMOP_dom"/>
</dbReference>
<feature type="region of interest" description="Disordered" evidence="11">
    <location>
        <begin position="24"/>
        <end position="850"/>
    </location>
</feature>
<evidence type="ECO:0000259" key="15">
    <source>
        <dbReference type="PROSITE" id="PS50825"/>
    </source>
</evidence>
<evidence type="ECO:0000313" key="19">
    <source>
        <dbReference type="Proteomes" id="UP000694845"/>
    </source>
</evidence>
<feature type="domain" description="EGF-like" evidence="14">
    <location>
        <begin position="2482"/>
        <end position="2527"/>
    </location>
</feature>
<evidence type="ECO:0000256" key="2">
    <source>
        <dbReference type="ARBA" id="ARBA00004613"/>
    </source>
</evidence>
<dbReference type="CDD" id="cd00054">
    <property type="entry name" value="EGF_CA"/>
    <property type="match status" value="13"/>
</dbReference>
<proteinExistence type="predicted"/>
<comment type="subcellular location">
    <subcellularLocation>
        <location evidence="1">Membrane</location>
    </subcellularLocation>
    <subcellularLocation>
        <location evidence="2">Secreted</location>
    </subcellularLocation>
</comment>
<protein>
    <submittedName>
        <fullName evidence="20">Mucin-4-like isoform X1</fullName>
    </submittedName>
    <submittedName>
        <fullName evidence="21">Mucin-4-like isoform X2</fullName>
    </submittedName>
    <submittedName>
        <fullName evidence="22">Mucin-4-like isoform X3</fullName>
    </submittedName>
</protein>
<dbReference type="SUPFAM" id="SSF57184">
    <property type="entry name" value="Growth factor receptor domain"/>
    <property type="match status" value="5"/>
</dbReference>
<dbReference type="InterPro" id="IPR003886">
    <property type="entry name" value="NIDO_dom"/>
</dbReference>
<feature type="compositionally biased region" description="Low complexity" evidence="11">
    <location>
        <begin position="28"/>
        <end position="587"/>
    </location>
</feature>
<dbReference type="FunFam" id="2.10.25.10:FF:000005">
    <property type="entry name" value="Fibrillin 2"/>
    <property type="match status" value="1"/>
</dbReference>
<dbReference type="PROSITE" id="PS51233">
    <property type="entry name" value="VWFD"/>
    <property type="match status" value="1"/>
</dbReference>
<evidence type="ECO:0000313" key="20">
    <source>
        <dbReference type="RefSeq" id="XP_022099120.1"/>
    </source>
</evidence>
<accession>A0A8B7Z725</accession>
<evidence type="ECO:0000259" key="14">
    <source>
        <dbReference type="PROSITE" id="PS50026"/>
    </source>
</evidence>
<dbReference type="Pfam" id="PF06119">
    <property type="entry name" value="NIDO"/>
    <property type="match status" value="1"/>
</dbReference>
<feature type="domain" description="AMOP" evidence="16">
    <location>
        <begin position="1529"/>
        <end position="1674"/>
    </location>
</feature>
<feature type="domain" description="EGF-like" evidence="14">
    <location>
        <begin position="2316"/>
        <end position="2356"/>
    </location>
</feature>
<feature type="domain" description="HYR" evidence="15">
    <location>
        <begin position="1194"/>
        <end position="1283"/>
    </location>
</feature>
<evidence type="ECO:0000256" key="3">
    <source>
        <dbReference type="ARBA" id="ARBA00022525"/>
    </source>
</evidence>
<organism evidence="19 21">
    <name type="scientific">Acanthaster planci</name>
    <name type="common">Crown-of-thorns starfish</name>
    <dbReference type="NCBI Taxonomy" id="133434"/>
    <lineage>
        <taxon>Eukaryota</taxon>
        <taxon>Metazoa</taxon>
        <taxon>Echinodermata</taxon>
        <taxon>Eleutherozoa</taxon>
        <taxon>Asterozoa</taxon>
        <taxon>Asteroidea</taxon>
        <taxon>Valvatacea</taxon>
        <taxon>Valvatida</taxon>
        <taxon>Acanthasteridae</taxon>
        <taxon>Acanthaster</taxon>
    </lineage>
</organism>
<feature type="signal peptide" evidence="13">
    <location>
        <begin position="1"/>
        <end position="27"/>
    </location>
</feature>
<keyword evidence="5 13" id="KW-0732">Signal</keyword>
<dbReference type="PANTHER" id="PTHR24040">
    <property type="entry name" value="LAMININ G-LIKE DOMAIN-CONTAINING PROTEIN"/>
    <property type="match status" value="1"/>
</dbReference>
<sequence>MGTHRVLFAFAVALSLLCSPIPRLVNGQTTDATTTSSQDPTTTSSTDASTTSSQDPTTTSSQDPTTTSSTDASPTSSTDASTTSSTDASTTSSTDATTTSSQDPTTTSSTDATTTSSLDPTTTSTQDPTTTSSTNGSPTSSTDASTTSSTDASTTSSTDATTTSSQDPTTTSSQDPTTTSSTDASTTSSLDPTTTSSTNASTTSSTDASTTSTQDPNTTSSTDASTTSSTDAYTTSSTDASTTSSTDATTTSSQDPTTISSQDLTTTSSLDPTTTSTQDTTTTSSTDAITTLTQDPMTTSSTDASTTSSTDASTTSSTDASTTSSTDASTASSTDASTTSSTDATTTSNQDPTTTSSQDQTTTSSTDATTTPSQDPTTTSSTDASTTSSTDASPTSSTDASTTSSTDATTTSTPDATTTSGLDVTTTSGTDITTTSSPDATTTSSPDTTTTSSPDATTTSGPDTTTSSPDATTTSSPDVATTSGTDATTTSGPDATTASSPDATTTLGPDTTTSNPDATTTSGPDATTTSGPDTTSSPEATTTSGPDVTTTSGTDATTTSGPDATTTSSPDTTTTSDPDATTTSGPDVTTASGQDATTTSSPDATTTSVPDATTASSPDTTTTSSPDATTTSGPDATTTSGPDATTTSGPDATTTSGPDVTTTSSPDATTTSGPDATTTSSPNTTTASSPDATTTSGPDTTTSSPDATTTSSPDATTTSGPDATTTFSPDTTTASRPDATTTSGPDTTTSSPDVTTTSGPDATTTSSPDTTTTLSPDATTTSGPVATTTSEPNATTTSGPDATTTSSPDTTTTSGPYTTTSSSDATTTLGLDFTTTPEPPATTSSVPPDTVGPAVTCPAMSFEDCTAGNDAVVDWLTQPSAVDDVDGPISAITCRDQDNNAVTSGGVYPIGVTTVTCTAQDSSENSGMCTFTITISASPSLSVPAVGDQNTDEGLPTATITWPAVTAINSDSRPIICTDSPSGAAVRLTGGAFGVGSHTVTCQVTNAADCPASSSFNFTVLDAEGPTVTCPAVSIEDCTAGNSAVVDWLIQPSAVDAVEGPINTITCRDQDNTAVMSGGMYPVGTTTVTCTAQDSLANSGMCTFTITISASPSLTIPTVSNQNTDKGLPTATVTWPAVTATNSDNQPIICTDSLTSAAVRLSGGTFGVGIHVVTCEVTNACDCPASASFIFTVIDAEGPTVTCPAVGIEDCTTGNNAMVDWLIQPSAVDAVDGPINTIMCRDQDNTLVTSGGMYPVGTTIITCTAQDSASNDGMCSFVITVYMSNLLPFGVAVGDSLLSDFADQPNFIPAEDLVSPTFRPLYFFPYCDDLYEFLYFTDNGVIILSNFRRLRYTANAKYAYPNPSRSFSGGTNIIAAFWEDVDASRFDSSHNVFYQVYDESSNGAFLATVSNIVSAQYGSFSARWALAITWSNVHTVFEDDFFATSTFQAIVLTDAAHSYVILNYDPCGMNWNPELSPAENIIMGYSCGSVGRRVFVDLPPGASTYRPGNVVGNAGVGRWIYQIDALGSDFVNPRLSCFDWYNRQTDNLLTYFSARRRRNTCPPNIIFALFFDWRWWLVRDSYLLPRRFPANSFLCFAHRFQRIGFPGPLCCYSTRWWGLVSGVWSGRVASVMERYPPLRINSPVYDQLRFQEDVLPRYYCCEQSTLCSLYVAKRPRQNWSRYRPPWRTWFFGDPHLRTLDGMEYTFNGLGEYTVALFENDAGQRYFELQGRTQRAFNSQTQQLSLATFFAAFAAEADGDARIEVKVNSEGTDLETKVNGNTVSPTAEGLEFGNFTVQRMEDPIQIIAIYPEDIRFTVSIRNGFADISLQPGQDYMGRSKGLLGLWDGDQMNDLQRRNGNLQEATGPNGNYSDQDVFNFAETWRTTESDSLFYYVSPDESWAELNDLTFIPKFLDDLINEADTVSLQTARDTCGQNKVCLYDTLATGNEAVGMASMEINDQNTADFMTATNSPPNFTLIIEEIEVVVGQPFTLQLEAVDPDGDQISFELLEIIPGASLTSPGGLFTWTPVDRSAVSLGFLASDGSANATLELVVKLCGCMNNATCLYDQFVSGTNVMADRFGVVLCNCTPGWSGEFCEVNFDACGDNPCYPGVACFDDDPPSLNFTCGSCPAGLEGDGRICIDIDECVLYRDEPASSNGRGCDQNCFNSLASFNCSCNSGYLLFVDGKRCIDIDECDLRIDNCADDAMCNNTVGSFECICNEGFMDVTGDGTFCQDINECTGVNGCDSNATCGNTIGSYRCTCNEGYEGSGFTCADIDECSRSLDDCHTQANCTNTNGSYNCTCNDGWAGNGRTCTNENECQRSQPVCNVNATCTDTIGSFSCQCNVGFTGDGLDCQDIDECALDIDGCRQECVNNIGSFKCTCNEAFTQQPDGSCVAQNNCSASAMCINGDCYLNGSNVETCLCYSGYEIATDPMVCEDIDECATGTDNCAAMVQCNNTVGGYDCLCRAGFELNNDQRSCSDIDECTLPINDPLFAGCDQNALCFNRPGSFLCTCDSGYEGNGTVCSNIDECSSAMSPCLANATCTDTDGSYLCVCDDGFRGDGRVLCVNINECEENPNICHSLAMCTDSLGSYQCDCNQGYQGNGTFCEDINECTSNSHECAAGRADCLNNDGSFTCTCMDGYVSTPGMISGRQCDDIDECALELDTCTVSVSVCNNINGSYTCECLTGYEKNMNQCVDVNECNQGTPCASQDNSECVNLPASFDCQCIMGYYLENTTCQAGVSYNASAIFEIVSGLLVGSPSFDLETGYVTYRSDLKQSIETAFRGSTLSSNFGDVTVSDISLASELSVLVRFVINLQSAQPEETIIMAFLSQLTGATGGQLAPDHRLIRSTFIIGDPNCNAAPCANGGTCAEDNSLPAGYVCSCLLGFSGQNCEIGPCGNSPCMNGATCSVNSTTSTGYLCLCARGYTGLQCQTTVPCDLGNECTNGATCVNMPNSIRGYTCACPDGFSGENCETACQLNNCMNGGTRDNATCQCVCSQPWTGSTCLECSLTCTNGGTLNSVTCECSCPGDNWTGRDCSECPLTESSCMNGGLFDAEHCECVCPLTHNGTTCENDNLCLSVDKCSDSTTGRYCVPTSTGFTCECRIFDGFFMVSSVCQQLSSITAEFRAVAETFRAVYNNPTSSAFKEKIVIFERLVLIRLMGDASTRSVLSAHVIRLQSGSVVVSMVLQYPSVSPQLNADVLRVLSSSNELTDGAVTIPIDPSSVTVNDTTTDCPADYCQNGGTCSRLGYYPSQITYSCSCGASFTGQDCGTAIPGPTSDVTTMETTTQAPDGGVSTLAIILIVVGCVFLLLAAVGLLVCLCFLMRRRYEAGLHSYPDWRKPRDPRVNYGLSEYPDYNSRFEDNRFEDNWYSTSSLRDEDIRMNRLRNVMSHSPYLRQYLPRRDEFVRPYVASGMEELYRENERHEDGAAGRVVYNPSIYN</sequence>
<evidence type="ECO:0000256" key="4">
    <source>
        <dbReference type="ARBA" id="ARBA00022536"/>
    </source>
</evidence>
<dbReference type="PROSITE" id="PS01186">
    <property type="entry name" value="EGF_2"/>
    <property type="match status" value="10"/>
</dbReference>
<dbReference type="Pfam" id="PF12947">
    <property type="entry name" value="EGF_3"/>
    <property type="match status" value="6"/>
</dbReference>
<keyword evidence="12" id="KW-1133">Transmembrane helix</keyword>
<dbReference type="OrthoDB" id="4062651at2759"/>
<name>A0A8B7Z725_ACAPL</name>
<dbReference type="PROSITE" id="PS51220">
    <property type="entry name" value="NIDO"/>
    <property type="match status" value="1"/>
</dbReference>
<evidence type="ECO:0000313" key="22">
    <source>
        <dbReference type="RefSeq" id="XP_022099122.1"/>
    </source>
</evidence>
<feature type="domain" description="EGF-like" evidence="14">
    <location>
        <begin position="2937"/>
        <end position="2977"/>
    </location>
</feature>
<feature type="domain" description="EGF-like" evidence="14">
    <location>
        <begin position="2700"/>
        <end position="2741"/>
    </location>
</feature>
<dbReference type="InterPro" id="IPR024731">
    <property type="entry name" value="NELL2-like_EGF"/>
</dbReference>
<dbReference type="InterPro" id="IPR003410">
    <property type="entry name" value="HYR_dom"/>
</dbReference>